<proteinExistence type="predicted"/>
<evidence type="ECO:0000313" key="3">
    <source>
        <dbReference type="Proteomes" id="UP000193144"/>
    </source>
</evidence>
<protein>
    <recommendedName>
        <fullName evidence="4">Secreted protein</fullName>
    </recommendedName>
</protein>
<feature type="chain" id="PRO_5012056232" description="Secreted protein" evidence="1">
    <location>
        <begin position="24"/>
        <end position="115"/>
    </location>
</feature>
<keyword evidence="1" id="KW-0732">Signal</keyword>
<name>A0A1Y1YWZ5_9PLEO</name>
<comment type="caution">
    <text evidence="2">The sequence shown here is derived from an EMBL/GenBank/DDBJ whole genome shotgun (WGS) entry which is preliminary data.</text>
</comment>
<dbReference type="EMBL" id="MCFA01000156">
    <property type="protein sequence ID" value="ORY02551.1"/>
    <property type="molecule type" value="Genomic_DNA"/>
</dbReference>
<sequence length="115" mass="13360">MNVTFCLLTSGWWLIFPSYLVTGRENVGVVDYVDADADADADVQSTQYRHLSLYLTGRYFLNLVESWRRVFMTGLVIHALCNHNGRRGLRLNVKRREHAMRDTSFTREAPIKLPR</sequence>
<dbReference type="AlphaFoldDB" id="A0A1Y1YWZ5"/>
<dbReference type="Proteomes" id="UP000193144">
    <property type="component" value="Unassembled WGS sequence"/>
</dbReference>
<evidence type="ECO:0000256" key="1">
    <source>
        <dbReference type="SAM" id="SignalP"/>
    </source>
</evidence>
<gene>
    <name evidence="2" type="ORF">BCR34DRAFT_80534</name>
</gene>
<accession>A0A1Y1YWZ5</accession>
<evidence type="ECO:0000313" key="2">
    <source>
        <dbReference type="EMBL" id="ORY02551.1"/>
    </source>
</evidence>
<evidence type="ECO:0008006" key="4">
    <source>
        <dbReference type="Google" id="ProtNLM"/>
    </source>
</evidence>
<feature type="signal peptide" evidence="1">
    <location>
        <begin position="1"/>
        <end position="23"/>
    </location>
</feature>
<organism evidence="2 3">
    <name type="scientific">Clohesyomyces aquaticus</name>
    <dbReference type="NCBI Taxonomy" id="1231657"/>
    <lineage>
        <taxon>Eukaryota</taxon>
        <taxon>Fungi</taxon>
        <taxon>Dikarya</taxon>
        <taxon>Ascomycota</taxon>
        <taxon>Pezizomycotina</taxon>
        <taxon>Dothideomycetes</taxon>
        <taxon>Pleosporomycetidae</taxon>
        <taxon>Pleosporales</taxon>
        <taxon>Lindgomycetaceae</taxon>
        <taxon>Clohesyomyces</taxon>
    </lineage>
</organism>
<keyword evidence="3" id="KW-1185">Reference proteome</keyword>
<reference evidence="2 3" key="1">
    <citation type="submission" date="2016-07" db="EMBL/GenBank/DDBJ databases">
        <title>Pervasive Adenine N6-methylation of Active Genes in Fungi.</title>
        <authorList>
            <consortium name="DOE Joint Genome Institute"/>
            <person name="Mondo S.J."/>
            <person name="Dannebaum R.O."/>
            <person name="Kuo R.C."/>
            <person name="Labutti K."/>
            <person name="Haridas S."/>
            <person name="Kuo A."/>
            <person name="Salamov A."/>
            <person name="Ahrendt S.R."/>
            <person name="Lipzen A."/>
            <person name="Sullivan W."/>
            <person name="Andreopoulos W.B."/>
            <person name="Clum A."/>
            <person name="Lindquist E."/>
            <person name="Daum C."/>
            <person name="Ramamoorthy G.K."/>
            <person name="Gryganskyi A."/>
            <person name="Culley D."/>
            <person name="Magnuson J.K."/>
            <person name="James T.Y."/>
            <person name="O'Malley M.A."/>
            <person name="Stajich J.E."/>
            <person name="Spatafora J.W."/>
            <person name="Visel A."/>
            <person name="Grigoriev I.V."/>
        </authorList>
    </citation>
    <scope>NUCLEOTIDE SEQUENCE [LARGE SCALE GENOMIC DNA]</scope>
    <source>
        <strain evidence="2 3">CBS 115471</strain>
    </source>
</reference>